<dbReference type="Gene3D" id="3.10.450.50">
    <property type="match status" value="1"/>
</dbReference>
<evidence type="ECO:0000256" key="1">
    <source>
        <dbReference type="SAM" id="MobiDB-lite"/>
    </source>
</evidence>
<evidence type="ECO:0000313" key="3">
    <source>
        <dbReference type="Proteomes" id="UP001428290"/>
    </source>
</evidence>
<evidence type="ECO:0008006" key="4">
    <source>
        <dbReference type="Google" id="ProtNLM"/>
    </source>
</evidence>
<dbReference type="RefSeq" id="WP_345721341.1">
    <property type="nucleotide sequence ID" value="NZ_BAABRU010000004.1"/>
</dbReference>
<dbReference type="SUPFAM" id="SSF103642">
    <property type="entry name" value="Sec-C motif"/>
    <property type="match status" value="1"/>
</dbReference>
<dbReference type="Proteomes" id="UP001428290">
    <property type="component" value="Unassembled WGS sequence"/>
</dbReference>
<dbReference type="InterPro" id="IPR004027">
    <property type="entry name" value="SEC_C_motif"/>
</dbReference>
<feature type="compositionally biased region" description="Acidic residues" evidence="1">
    <location>
        <begin position="280"/>
        <end position="336"/>
    </location>
</feature>
<keyword evidence="3" id="KW-1185">Reference proteome</keyword>
<feature type="region of interest" description="Disordered" evidence="1">
    <location>
        <begin position="275"/>
        <end position="336"/>
    </location>
</feature>
<proteinExistence type="predicted"/>
<name>A0ABP9WX81_9CHLR</name>
<evidence type="ECO:0000313" key="2">
    <source>
        <dbReference type="EMBL" id="GAA5527724.1"/>
    </source>
</evidence>
<accession>A0ABP9WX81</accession>
<protein>
    <recommendedName>
        <fullName evidence="4">SEC-C motif-containing protein</fullName>
    </recommendedName>
</protein>
<dbReference type="Pfam" id="PF02810">
    <property type="entry name" value="SEC-C"/>
    <property type="match status" value="1"/>
</dbReference>
<organism evidence="2 3">
    <name type="scientific">Herpetosiphon gulosus</name>
    <dbReference type="NCBI Taxonomy" id="1973496"/>
    <lineage>
        <taxon>Bacteria</taxon>
        <taxon>Bacillati</taxon>
        <taxon>Chloroflexota</taxon>
        <taxon>Chloroflexia</taxon>
        <taxon>Herpetosiphonales</taxon>
        <taxon>Herpetosiphonaceae</taxon>
        <taxon>Herpetosiphon</taxon>
    </lineage>
</organism>
<comment type="caution">
    <text evidence="2">The sequence shown here is derived from an EMBL/GenBank/DDBJ whole genome shotgun (WGS) entry which is preliminary data.</text>
</comment>
<reference evidence="2 3" key="1">
    <citation type="submission" date="2024-02" db="EMBL/GenBank/DDBJ databases">
        <title>Herpetosiphon gulosus NBRC 112829.</title>
        <authorList>
            <person name="Ichikawa N."/>
            <person name="Katano-Makiyama Y."/>
            <person name="Hidaka K."/>
        </authorList>
    </citation>
    <scope>NUCLEOTIDE SEQUENCE [LARGE SCALE GENOMIC DNA]</scope>
    <source>
        <strain evidence="2 3">NBRC 112829</strain>
    </source>
</reference>
<gene>
    <name evidence="2" type="ORF">Hgul01_01517</name>
</gene>
<sequence length="336" mass="37955">MAKVGRNDPCPCGSGKKYKQCHEAADRAQEDQLRLLRRAQDRLFPKLIEATQSEELAPSTPSLFEQYWGGRYTAADMSELDELEDRGSERFLTWLAFDAQSGDDGSTLVERIAANPPAELELDEHELNLLPTWAGIRLRPYLITEIIKGKGALIQEVLTKETFTLRDHAAAKRLEENELIFAHLVPVGEEYYIAGAAAQTTPDTVEKLSEFLAVSLEDWQLRNPEADLNQFVRENSYLFNHFISVLPREEKEPSKFDDLMLRGRAALLMTKQSLGLGGTDADDDEEFDDDQADVEFDDDDQIDDEFDDDDQADDNDDNDDADQTEALTDSDEQPTK</sequence>
<dbReference type="EMBL" id="BAABRU010000004">
    <property type="protein sequence ID" value="GAA5527724.1"/>
    <property type="molecule type" value="Genomic_DNA"/>
</dbReference>